<evidence type="ECO:0000313" key="1">
    <source>
        <dbReference type="EMBL" id="APU17477.1"/>
    </source>
</evidence>
<gene>
    <name evidence="1" type="ORF">UA74_27370</name>
</gene>
<dbReference type="AlphaFoldDB" id="A0AAC9LIQ3"/>
<accession>A0AAC9LIQ3</accession>
<proteinExistence type="predicted"/>
<evidence type="ECO:0000313" key="2">
    <source>
        <dbReference type="Proteomes" id="UP000185511"/>
    </source>
</evidence>
<name>A0AAC9LIQ3_9PSEU</name>
<sequence length="59" mass="6487">MCFLTSARVGAYWSLLSVADQNMAKVHVPESPSTARVVLRTGLASGSEERADRLSRDHR</sequence>
<dbReference type="KEGG" id="acad:UA74_27370"/>
<organism evidence="1 2">
    <name type="scientific">Actinoalloteichus fjordicus</name>
    <dbReference type="NCBI Taxonomy" id="1612552"/>
    <lineage>
        <taxon>Bacteria</taxon>
        <taxon>Bacillati</taxon>
        <taxon>Actinomycetota</taxon>
        <taxon>Actinomycetes</taxon>
        <taxon>Pseudonocardiales</taxon>
        <taxon>Pseudonocardiaceae</taxon>
        <taxon>Actinoalloteichus</taxon>
    </lineage>
</organism>
<dbReference type="Proteomes" id="UP000185511">
    <property type="component" value="Chromosome"/>
</dbReference>
<keyword evidence="2" id="KW-1185">Reference proteome</keyword>
<dbReference type="EMBL" id="CP016076">
    <property type="protein sequence ID" value="APU17477.1"/>
    <property type="molecule type" value="Genomic_DNA"/>
</dbReference>
<reference evidence="2" key="1">
    <citation type="submission" date="2016-06" db="EMBL/GenBank/DDBJ databases">
        <title>Complete genome sequence of Actinoalloteichus fjordicus DSM 46855 (=ADI127-17), type strain of the new species Actinoalloteichus fjordicus.</title>
        <authorList>
            <person name="Ruckert C."/>
            <person name="Nouioui I."/>
            <person name="Willmese J."/>
            <person name="van Wezel G."/>
            <person name="Klenk H.-P."/>
            <person name="Kalinowski J."/>
            <person name="Zotchev S.B."/>
        </authorList>
    </citation>
    <scope>NUCLEOTIDE SEQUENCE [LARGE SCALE GENOMIC DNA]</scope>
    <source>
        <strain evidence="2">ADI127-7</strain>
    </source>
</reference>
<protein>
    <submittedName>
        <fullName evidence="1">Uncharacterized protein</fullName>
    </submittedName>
</protein>